<gene>
    <name evidence="1" type="ORF">SAMN06297387_11960</name>
</gene>
<reference evidence="1 2" key="1">
    <citation type="submission" date="2017-09" db="EMBL/GenBank/DDBJ databases">
        <authorList>
            <person name="Ehlers B."/>
            <person name="Leendertz F.H."/>
        </authorList>
    </citation>
    <scope>NUCLEOTIDE SEQUENCE [LARGE SCALE GENOMIC DNA]</scope>
    <source>
        <strain evidence="1 2">CGMCC 4.7095</strain>
    </source>
</reference>
<dbReference type="AlphaFoldDB" id="A0A286E1G5"/>
<dbReference type="RefSeq" id="WP_097233165.1">
    <property type="nucleotide sequence ID" value="NZ_OCNE01000019.1"/>
</dbReference>
<accession>A0A286E1G5</accession>
<organism evidence="1 2">
    <name type="scientific">Streptomyces zhaozhouensis</name>
    <dbReference type="NCBI Taxonomy" id="1300267"/>
    <lineage>
        <taxon>Bacteria</taxon>
        <taxon>Bacillati</taxon>
        <taxon>Actinomycetota</taxon>
        <taxon>Actinomycetes</taxon>
        <taxon>Kitasatosporales</taxon>
        <taxon>Streptomycetaceae</taxon>
        <taxon>Streptomyces</taxon>
    </lineage>
</organism>
<protein>
    <submittedName>
        <fullName evidence="1">Uncharacterized protein</fullName>
    </submittedName>
</protein>
<keyword evidence="2" id="KW-1185">Reference proteome</keyword>
<dbReference type="Proteomes" id="UP000219072">
    <property type="component" value="Unassembled WGS sequence"/>
</dbReference>
<evidence type="ECO:0000313" key="2">
    <source>
        <dbReference type="Proteomes" id="UP000219072"/>
    </source>
</evidence>
<dbReference type="EMBL" id="OCNE01000019">
    <property type="protein sequence ID" value="SOD64744.1"/>
    <property type="molecule type" value="Genomic_DNA"/>
</dbReference>
<sequence>MNQALRHIGRSLAVALPAVLVLSGTLAVTRVPWASPPSEVQMLTAAAEQEAHAPQDLLRDSLLTTLRQQDPSVALTGLQTAVDEDPSLAPHCAEIAQALGQAAVEKYGSAQRAQRFSRPVCDTSFAAGVAQVD</sequence>
<evidence type="ECO:0000313" key="1">
    <source>
        <dbReference type="EMBL" id="SOD64744.1"/>
    </source>
</evidence>
<proteinExistence type="predicted"/>
<dbReference type="OrthoDB" id="3854909at2"/>
<name>A0A286E1G5_9ACTN</name>